<dbReference type="RefSeq" id="WP_191594215.1">
    <property type="nucleotide sequence ID" value="NZ_JACYFC010000002.1"/>
</dbReference>
<protein>
    <submittedName>
        <fullName evidence="1">Uncharacterized protein</fullName>
    </submittedName>
</protein>
<gene>
    <name evidence="1" type="ORF">IF202_07220</name>
</gene>
<dbReference type="EMBL" id="JACYFC010000002">
    <property type="protein sequence ID" value="MBD5770840.1"/>
    <property type="molecule type" value="Genomic_DNA"/>
</dbReference>
<proteinExistence type="predicted"/>
<name>A0ABR8NXT3_9GAMM</name>
<dbReference type="Proteomes" id="UP000604161">
    <property type="component" value="Unassembled WGS sequence"/>
</dbReference>
<evidence type="ECO:0000313" key="1">
    <source>
        <dbReference type="EMBL" id="MBD5770840.1"/>
    </source>
</evidence>
<sequence length="45" mass="5289">MKKLYSGKLYKGGVMSDYFAAIKWTHFLDKKYSRVRSLCKGLQIE</sequence>
<accession>A0ABR8NXT3</accession>
<reference evidence="1 2" key="1">
    <citation type="submission" date="2020-09" db="EMBL/GenBank/DDBJ databases">
        <title>Marinomonas sp. nov., isolated from the cysticercosis algae of Qingdao, China.</title>
        <authorList>
            <person name="Sun X."/>
        </authorList>
    </citation>
    <scope>NUCLEOTIDE SEQUENCE [LARGE SCALE GENOMIC DNA]</scope>
    <source>
        <strain evidence="1 2">SM2066</strain>
    </source>
</reference>
<keyword evidence="2" id="KW-1185">Reference proteome</keyword>
<comment type="caution">
    <text evidence="1">The sequence shown here is derived from an EMBL/GenBank/DDBJ whole genome shotgun (WGS) entry which is preliminary data.</text>
</comment>
<organism evidence="1 2">
    <name type="scientific">Marinomonas colpomeniae</name>
    <dbReference type="NCBI Taxonomy" id="2774408"/>
    <lineage>
        <taxon>Bacteria</taxon>
        <taxon>Pseudomonadati</taxon>
        <taxon>Pseudomonadota</taxon>
        <taxon>Gammaproteobacteria</taxon>
        <taxon>Oceanospirillales</taxon>
        <taxon>Oceanospirillaceae</taxon>
        <taxon>Marinomonas</taxon>
    </lineage>
</organism>
<evidence type="ECO:0000313" key="2">
    <source>
        <dbReference type="Proteomes" id="UP000604161"/>
    </source>
</evidence>